<feature type="compositionally biased region" description="Basic and acidic residues" evidence="5">
    <location>
        <begin position="1"/>
        <end position="11"/>
    </location>
</feature>
<feature type="domain" description="RING-type" evidence="6">
    <location>
        <begin position="258"/>
        <end position="310"/>
    </location>
</feature>
<comment type="caution">
    <text evidence="7">The sequence shown here is derived from an EMBL/GenBank/DDBJ whole genome shotgun (WGS) entry which is preliminary data.</text>
</comment>
<protein>
    <recommendedName>
        <fullName evidence="6">RING-type domain-containing protein</fullName>
    </recommendedName>
</protein>
<keyword evidence="3" id="KW-0862">Zinc</keyword>
<dbReference type="PROSITE" id="PS50089">
    <property type="entry name" value="ZF_RING_2"/>
    <property type="match status" value="1"/>
</dbReference>
<feature type="compositionally biased region" description="Basic and acidic residues" evidence="5">
    <location>
        <begin position="108"/>
        <end position="125"/>
    </location>
</feature>
<name>A0ABQ8KP76_9APHY</name>
<reference evidence="7 8" key="1">
    <citation type="journal article" date="2021" name="Environ. Microbiol.">
        <title>Gene family expansions and transcriptome signatures uncover fungal adaptations to wood decay.</title>
        <authorList>
            <person name="Hage H."/>
            <person name="Miyauchi S."/>
            <person name="Viragh M."/>
            <person name="Drula E."/>
            <person name="Min B."/>
            <person name="Chaduli D."/>
            <person name="Navarro D."/>
            <person name="Favel A."/>
            <person name="Norest M."/>
            <person name="Lesage-Meessen L."/>
            <person name="Balint B."/>
            <person name="Merenyi Z."/>
            <person name="de Eugenio L."/>
            <person name="Morin E."/>
            <person name="Martinez A.T."/>
            <person name="Baldrian P."/>
            <person name="Stursova M."/>
            <person name="Martinez M.J."/>
            <person name="Novotny C."/>
            <person name="Magnuson J.K."/>
            <person name="Spatafora J.W."/>
            <person name="Maurice S."/>
            <person name="Pangilinan J."/>
            <person name="Andreopoulos W."/>
            <person name="LaButti K."/>
            <person name="Hundley H."/>
            <person name="Na H."/>
            <person name="Kuo A."/>
            <person name="Barry K."/>
            <person name="Lipzen A."/>
            <person name="Henrissat B."/>
            <person name="Riley R."/>
            <person name="Ahrendt S."/>
            <person name="Nagy L.G."/>
            <person name="Grigoriev I.V."/>
            <person name="Martin F."/>
            <person name="Rosso M.N."/>
        </authorList>
    </citation>
    <scope>NUCLEOTIDE SEQUENCE [LARGE SCALE GENOMIC DNA]</scope>
    <source>
        <strain evidence="7 8">CIRM-BRFM 1785</strain>
    </source>
</reference>
<accession>A0ABQ8KP76</accession>
<keyword evidence="8" id="KW-1185">Reference proteome</keyword>
<evidence type="ECO:0000256" key="1">
    <source>
        <dbReference type="ARBA" id="ARBA00022723"/>
    </source>
</evidence>
<feature type="region of interest" description="Disordered" evidence="5">
    <location>
        <begin position="348"/>
        <end position="385"/>
    </location>
</feature>
<evidence type="ECO:0000256" key="4">
    <source>
        <dbReference type="PROSITE-ProRule" id="PRU00175"/>
    </source>
</evidence>
<proteinExistence type="predicted"/>
<sequence length="429" mass="47819">MQTRFMADRRPSGVSPRSARPLRSLPMTKSDARSRSSRKSGPAQEQEDHAVTESEAEDPNPRATKRRKIETPRKPRRVVATQETAVADTSVTRSRRAPRQSDAVEVADDGHDSPVPEPTSKPEKRSARRNSTAPHDPGNGAVKELQKSLLQKEMSLKRDRQTLEGETKQLDKREKALQKKELAFERSVLQLEEKTTAVKDREQAARKRELGLKTQETEIEKRTSELRKREQEVSDRAVVAKMIRTEEFLAELEAKWQCALCCDVMAHPYSLSPAGCGHIYCSLCILKWFFTNLCDGCGGWCKILECPLCRTALVKIPGAIPRPMYSLPFTPARAADERITEMIDILRGPVPAGPSKPSGIKGGKGKGKKKQTTSAAGPSTGWEHGGTLLLEWQGRDSRGRTEMRSLVARWPQLTATSLRALKTRLCVPP</sequence>
<dbReference type="PROSITE" id="PS00518">
    <property type="entry name" value="ZF_RING_1"/>
    <property type="match status" value="1"/>
</dbReference>
<dbReference type="Proteomes" id="UP000814176">
    <property type="component" value="Unassembled WGS sequence"/>
</dbReference>
<evidence type="ECO:0000259" key="6">
    <source>
        <dbReference type="PROSITE" id="PS50089"/>
    </source>
</evidence>
<feature type="compositionally biased region" description="Polar residues" evidence="5">
    <location>
        <begin position="81"/>
        <end position="92"/>
    </location>
</feature>
<keyword evidence="1" id="KW-0479">Metal-binding</keyword>
<evidence type="ECO:0000256" key="5">
    <source>
        <dbReference type="SAM" id="MobiDB-lite"/>
    </source>
</evidence>
<evidence type="ECO:0000256" key="3">
    <source>
        <dbReference type="ARBA" id="ARBA00022833"/>
    </source>
</evidence>
<gene>
    <name evidence="7" type="ORF">C8Q71DRAFT_743885</name>
</gene>
<organism evidence="7 8">
    <name type="scientific">Rhodofomes roseus</name>
    <dbReference type="NCBI Taxonomy" id="34475"/>
    <lineage>
        <taxon>Eukaryota</taxon>
        <taxon>Fungi</taxon>
        <taxon>Dikarya</taxon>
        <taxon>Basidiomycota</taxon>
        <taxon>Agaricomycotina</taxon>
        <taxon>Agaricomycetes</taxon>
        <taxon>Polyporales</taxon>
        <taxon>Rhodofomes</taxon>
    </lineage>
</organism>
<dbReference type="InterPro" id="IPR017907">
    <property type="entry name" value="Znf_RING_CS"/>
</dbReference>
<dbReference type="Gene3D" id="3.30.40.10">
    <property type="entry name" value="Zinc/RING finger domain, C3HC4 (zinc finger)"/>
    <property type="match status" value="1"/>
</dbReference>
<dbReference type="EMBL" id="JADCUA010000005">
    <property type="protein sequence ID" value="KAH9839706.1"/>
    <property type="molecule type" value="Genomic_DNA"/>
</dbReference>
<evidence type="ECO:0000256" key="2">
    <source>
        <dbReference type="ARBA" id="ARBA00022771"/>
    </source>
</evidence>
<dbReference type="RefSeq" id="XP_047781356.1">
    <property type="nucleotide sequence ID" value="XM_047922908.1"/>
</dbReference>
<evidence type="ECO:0000313" key="7">
    <source>
        <dbReference type="EMBL" id="KAH9839706.1"/>
    </source>
</evidence>
<keyword evidence="2 4" id="KW-0863">Zinc-finger</keyword>
<dbReference type="GeneID" id="72003640"/>
<evidence type="ECO:0000313" key="8">
    <source>
        <dbReference type="Proteomes" id="UP000814176"/>
    </source>
</evidence>
<dbReference type="InterPro" id="IPR013083">
    <property type="entry name" value="Znf_RING/FYVE/PHD"/>
</dbReference>
<dbReference type="SUPFAM" id="SSF57850">
    <property type="entry name" value="RING/U-box"/>
    <property type="match status" value="1"/>
</dbReference>
<feature type="region of interest" description="Disordered" evidence="5">
    <location>
        <begin position="1"/>
        <end position="143"/>
    </location>
</feature>
<dbReference type="InterPro" id="IPR001841">
    <property type="entry name" value="Znf_RING"/>
</dbReference>